<feature type="region of interest" description="Disordered" evidence="1">
    <location>
        <begin position="268"/>
        <end position="299"/>
    </location>
</feature>
<gene>
    <name evidence="2" type="ORF">QE152_g24470</name>
</gene>
<name>A0AAW1KET4_POPJA</name>
<comment type="caution">
    <text evidence="2">The sequence shown here is derived from an EMBL/GenBank/DDBJ whole genome shotgun (WGS) entry which is preliminary data.</text>
</comment>
<dbReference type="Proteomes" id="UP001458880">
    <property type="component" value="Unassembled WGS sequence"/>
</dbReference>
<dbReference type="AlphaFoldDB" id="A0AAW1KET4"/>
<feature type="compositionally biased region" description="Basic and acidic residues" evidence="1">
    <location>
        <begin position="192"/>
        <end position="202"/>
    </location>
</feature>
<organism evidence="2 3">
    <name type="scientific">Popillia japonica</name>
    <name type="common">Japanese beetle</name>
    <dbReference type="NCBI Taxonomy" id="7064"/>
    <lineage>
        <taxon>Eukaryota</taxon>
        <taxon>Metazoa</taxon>
        <taxon>Ecdysozoa</taxon>
        <taxon>Arthropoda</taxon>
        <taxon>Hexapoda</taxon>
        <taxon>Insecta</taxon>
        <taxon>Pterygota</taxon>
        <taxon>Neoptera</taxon>
        <taxon>Endopterygota</taxon>
        <taxon>Coleoptera</taxon>
        <taxon>Polyphaga</taxon>
        <taxon>Scarabaeiformia</taxon>
        <taxon>Scarabaeidae</taxon>
        <taxon>Rutelinae</taxon>
        <taxon>Popillia</taxon>
    </lineage>
</organism>
<evidence type="ECO:0000313" key="3">
    <source>
        <dbReference type="Proteomes" id="UP001458880"/>
    </source>
</evidence>
<dbReference type="EMBL" id="JASPKY010000250">
    <property type="protein sequence ID" value="KAK9716908.1"/>
    <property type="molecule type" value="Genomic_DNA"/>
</dbReference>
<reference evidence="2 3" key="1">
    <citation type="journal article" date="2024" name="BMC Genomics">
        <title>De novo assembly and annotation of Popillia japonica's genome with initial clues to its potential as an invasive pest.</title>
        <authorList>
            <person name="Cucini C."/>
            <person name="Boschi S."/>
            <person name="Funari R."/>
            <person name="Cardaioli E."/>
            <person name="Iannotti N."/>
            <person name="Marturano G."/>
            <person name="Paoli F."/>
            <person name="Bruttini M."/>
            <person name="Carapelli A."/>
            <person name="Frati F."/>
            <person name="Nardi F."/>
        </authorList>
    </citation>
    <scope>NUCLEOTIDE SEQUENCE [LARGE SCALE GENOMIC DNA]</scope>
    <source>
        <strain evidence="2">DMR45628</strain>
    </source>
</reference>
<evidence type="ECO:0000313" key="2">
    <source>
        <dbReference type="EMBL" id="KAK9716908.1"/>
    </source>
</evidence>
<evidence type="ECO:0000256" key="1">
    <source>
        <dbReference type="SAM" id="MobiDB-lite"/>
    </source>
</evidence>
<accession>A0AAW1KET4</accession>
<sequence length="472" mass="54322">MTYYEYDPNCDFYLYDDYPDYYFDESAVQYHLTKKKRHREKFCVLNKADHENLSRNQYSKSSKYLVPIFYTPTTVSDISKFNGQIRENIDLYYSDKTNIEKEARLFTGYTQPRYYASTIQEETESSCFDSSNMKEDSEDMGCIKPITINCGKNKIDVPEKGVDCKYKGHKTKKKVKAALNVANGPNKKVKPKEHCSKPDKLETSNSWTTLLSGSCATSKETKAAESVKPASNVVREKLPVKKSNSVIYLGEISKTSVKFNVKDENCVKDDSHQNQENDLRAERDTDRNLAAGPNNKATSEMVGWKNTTMQQESTTTETSKVSSNQELKSNVTLPDISDSTDITINTAEYKEFLKTIKTITTCEKYKVPVNSIESTDIFYEKDEYSRRESEEKPFYNRRINPLIDVPLNISKATLYTPTFFVVDHPKTIRNECDHIAVSKRSLFVRVLRTIVNVIACCQNYAYKYVLRFILFI</sequence>
<proteinExistence type="predicted"/>
<feature type="region of interest" description="Disordered" evidence="1">
    <location>
        <begin position="184"/>
        <end position="203"/>
    </location>
</feature>
<keyword evidence="3" id="KW-1185">Reference proteome</keyword>
<protein>
    <submittedName>
        <fullName evidence="2">Uncharacterized protein</fullName>
    </submittedName>
</protein>
<feature type="compositionally biased region" description="Basic and acidic residues" evidence="1">
    <location>
        <begin position="268"/>
        <end position="287"/>
    </location>
</feature>